<organism evidence="1 2">
    <name type="scientific">Ixodes persulcatus</name>
    <name type="common">Taiga tick</name>
    <dbReference type="NCBI Taxonomy" id="34615"/>
    <lineage>
        <taxon>Eukaryota</taxon>
        <taxon>Metazoa</taxon>
        <taxon>Ecdysozoa</taxon>
        <taxon>Arthropoda</taxon>
        <taxon>Chelicerata</taxon>
        <taxon>Arachnida</taxon>
        <taxon>Acari</taxon>
        <taxon>Parasitiformes</taxon>
        <taxon>Ixodida</taxon>
        <taxon>Ixodoidea</taxon>
        <taxon>Ixodidae</taxon>
        <taxon>Ixodinae</taxon>
        <taxon>Ixodes</taxon>
    </lineage>
</organism>
<dbReference type="EMBL" id="JABSTQ010002032">
    <property type="protein sequence ID" value="KAG0444436.1"/>
    <property type="molecule type" value="Genomic_DNA"/>
</dbReference>
<comment type="caution">
    <text evidence="1">The sequence shown here is derived from an EMBL/GenBank/DDBJ whole genome shotgun (WGS) entry which is preliminary data.</text>
</comment>
<dbReference type="Proteomes" id="UP000805193">
    <property type="component" value="Unassembled WGS sequence"/>
</dbReference>
<name>A0AC60QYN7_IXOPE</name>
<gene>
    <name evidence="1" type="ORF">HPB47_013796</name>
</gene>
<feature type="non-terminal residue" evidence="1">
    <location>
        <position position="319"/>
    </location>
</feature>
<evidence type="ECO:0000313" key="1">
    <source>
        <dbReference type="EMBL" id="KAG0444436.1"/>
    </source>
</evidence>
<evidence type="ECO:0000313" key="2">
    <source>
        <dbReference type="Proteomes" id="UP000805193"/>
    </source>
</evidence>
<keyword evidence="2" id="KW-1185">Reference proteome</keyword>
<accession>A0AC60QYN7</accession>
<proteinExistence type="predicted"/>
<sequence length="319" mass="35484">MLGVAPSVLLAKLAGSDNTSSSDDDDEGRVYEAKFAELFDAPCTVLKAYVSIVRTYSDKAILSRTRLSGDAELKPAKLEPPDETAQPIEAKSEAQTMVEAFPRIAAFMIPDTKAPAEGNVSSPEVQSDLPGTKTPVPDLVALSPPVPTFLDVILRQYRHLKPHCLRELLPYQVTCLLNMKNLETCCEIPVFMAALVWLNVDYANRSAHAAEVMSCVRFTHMTSEELLHCFFPPLRPEVIEIPAVRKHLTAGCIQRLPNALEAEADLLLHLNIQRETYLQRRVLGSAASDTEQFKVTRLYAIAKGLVQRHRFLVLHYHDP</sequence>
<protein>
    <submittedName>
        <fullName evidence="1">Uncharacterized protein</fullName>
    </submittedName>
</protein>
<reference evidence="1 2" key="1">
    <citation type="journal article" date="2020" name="Cell">
        <title>Large-Scale Comparative Analyses of Tick Genomes Elucidate Their Genetic Diversity and Vector Capacities.</title>
        <authorList>
            <consortium name="Tick Genome and Microbiome Consortium (TIGMIC)"/>
            <person name="Jia N."/>
            <person name="Wang J."/>
            <person name="Shi W."/>
            <person name="Du L."/>
            <person name="Sun Y."/>
            <person name="Zhan W."/>
            <person name="Jiang J.F."/>
            <person name="Wang Q."/>
            <person name="Zhang B."/>
            <person name="Ji P."/>
            <person name="Bell-Sakyi L."/>
            <person name="Cui X.M."/>
            <person name="Yuan T.T."/>
            <person name="Jiang B.G."/>
            <person name="Yang W.F."/>
            <person name="Lam T.T."/>
            <person name="Chang Q.C."/>
            <person name="Ding S.J."/>
            <person name="Wang X.J."/>
            <person name="Zhu J.G."/>
            <person name="Ruan X.D."/>
            <person name="Zhao L."/>
            <person name="Wei J.T."/>
            <person name="Ye R.Z."/>
            <person name="Que T.C."/>
            <person name="Du C.H."/>
            <person name="Zhou Y.H."/>
            <person name="Cheng J.X."/>
            <person name="Dai P.F."/>
            <person name="Guo W.B."/>
            <person name="Han X.H."/>
            <person name="Huang E.J."/>
            <person name="Li L.F."/>
            <person name="Wei W."/>
            <person name="Gao Y.C."/>
            <person name="Liu J.Z."/>
            <person name="Shao H.Z."/>
            <person name="Wang X."/>
            <person name="Wang C.C."/>
            <person name="Yang T.C."/>
            <person name="Huo Q.B."/>
            <person name="Li W."/>
            <person name="Chen H.Y."/>
            <person name="Chen S.E."/>
            <person name="Zhou L.G."/>
            <person name="Ni X.B."/>
            <person name="Tian J.H."/>
            <person name="Sheng Y."/>
            <person name="Liu T."/>
            <person name="Pan Y.S."/>
            <person name="Xia L.Y."/>
            <person name="Li J."/>
            <person name="Zhao F."/>
            <person name="Cao W.C."/>
        </authorList>
    </citation>
    <scope>NUCLEOTIDE SEQUENCE [LARGE SCALE GENOMIC DNA]</scope>
    <source>
        <strain evidence="1">Iper-2018</strain>
    </source>
</reference>